<organism evidence="4 5">
    <name type="scientific">Listeria grandensis</name>
    <dbReference type="NCBI Taxonomy" id="1494963"/>
    <lineage>
        <taxon>Bacteria</taxon>
        <taxon>Bacillati</taxon>
        <taxon>Bacillota</taxon>
        <taxon>Bacilli</taxon>
        <taxon>Bacillales</taxon>
        <taxon>Listeriaceae</taxon>
        <taxon>Listeria</taxon>
    </lineage>
</organism>
<comment type="caution">
    <text evidence="4">The sequence shown here is derived from an EMBL/GenBank/DDBJ whole genome shotgun (WGS) entry which is preliminary data.</text>
</comment>
<dbReference type="Proteomes" id="UP000535908">
    <property type="component" value="Unassembled WGS sequence"/>
</dbReference>
<feature type="transmembrane region" description="Helical" evidence="2">
    <location>
        <begin position="34"/>
        <end position="57"/>
    </location>
</feature>
<evidence type="ECO:0000259" key="3">
    <source>
        <dbReference type="Pfam" id="PF07423"/>
    </source>
</evidence>
<feature type="domain" description="DUF1510" evidence="3">
    <location>
        <begin position="110"/>
        <end position="203"/>
    </location>
</feature>
<feature type="compositionally biased region" description="Basic and acidic residues" evidence="1">
    <location>
        <begin position="1"/>
        <end position="14"/>
    </location>
</feature>
<gene>
    <name evidence="4" type="ORF">HCA69_00850</name>
</gene>
<evidence type="ECO:0000256" key="1">
    <source>
        <dbReference type="SAM" id="MobiDB-lite"/>
    </source>
</evidence>
<accession>A0A7X0Y1V0</accession>
<proteinExistence type="predicted"/>
<dbReference type="Pfam" id="PF07423">
    <property type="entry name" value="DUF1510"/>
    <property type="match status" value="1"/>
</dbReference>
<evidence type="ECO:0000256" key="2">
    <source>
        <dbReference type="SAM" id="Phobius"/>
    </source>
</evidence>
<feature type="region of interest" description="Disordered" evidence="1">
    <location>
        <begin position="62"/>
        <end position="112"/>
    </location>
</feature>
<dbReference type="AlphaFoldDB" id="A0A7X0Y1V0"/>
<keyword evidence="2" id="KW-1133">Transmembrane helix</keyword>
<evidence type="ECO:0000313" key="5">
    <source>
        <dbReference type="Proteomes" id="UP000535908"/>
    </source>
</evidence>
<feature type="compositionally biased region" description="Basic and acidic residues" evidence="1">
    <location>
        <begin position="62"/>
        <end position="103"/>
    </location>
</feature>
<keyword evidence="2" id="KW-0472">Membrane</keyword>
<name>A0A7X0Y1V0_9LIST</name>
<keyword evidence="2" id="KW-0812">Transmembrane</keyword>
<dbReference type="InterPro" id="IPR009988">
    <property type="entry name" value="DUF1510"/>
</dbReference>
<feature type="region of interest" description="Disordered" evidence="1">
    <location>
        <begin position="1"/>
        <end position="29"/>
    </location>
</feature>
<dbReference type="EMBL" id="JAARWN010000001">
    <property type="protein sequence ID" value="MBC1934892.1"/>
    <property type="molecule type" value="Genomic_DNA"/>
</dbReference>
<dbReference type="RefSeq" id="WP_185525221.1">
    <property type="nucleotide sequence ID" value="NZ_JAARWN010000001.1"/>
</dbReference>
<sequence>MDKKSQKDEQRRIAENQVEASRSEHNSKHKRTGITLNVLIILVGLAIVGVLWLVFFLTADDSKEPTETKPKTEQTQKADEAKKDDTKPKETEKPKETTEKSDDPNVSQVIKKDWKPVGTEQKGDHVNSYEMKSQDWEEKVNAFSKATGIDKGDMTIWYVGRGEDPATQSIGTVTTKSDPDTAFRVYITWIDGEGWKPTKVEELKTNDKKN</sequence>
<evidence type="ECO:0000313" key="4">
    <source>
        <dbReference type="EMBL" id="MBC1934892.1"/>
    </source>
</evidence>
<protein>
    <submittedName>
        <fullName evidence="4">DUF1510 family protein</fullName>
    </submittedName>
</protein>
<reference evidence="4 5" key="1">
    <citation type="submission" date="2020-03" db="EMBL/GenBank/DDBJ databases">
        <title>Soil Listeria distribution.</title>
        <authorList>
            <person name="Liao J."/>
            <person name="Wiedmann M."/>
        </authorList>
    </citation>
    <scope>NUCLEOTIDE SEQUENCE [LARGE SCALE GENOMIC DNA]</scope>
    <source>
        <strain evidence="4 5">FSL L7-0741</strain>
    </source>
</reference>